<evidence type="ECO:0000256" key="5">
    <source>
        <dbReference type="ARBA" id="ARBA00022741"/>
    </source>
</evidence>
<dbReference type="Proteomes" id="UP000075884">
    <property type="component" value="Unassembled WGS sequence"/>
</dbReference>
<dbReference type="Gene3D" id="3.40.50.300">
    <property type="entry name" value="P-loop containing nucleotide triphosphate hydrolases"/>
    <property type="match status" value="3"/>
</dbReference>
<name>A0A182N2Z1_9DIPT</name>
<dbReference type="GO" id="GO:0006353">
    <property type="term" value="P:DNA-templated transcription termination"/>
    <property type="evidence" value="ECO:0007669"/>
    <property type="project" value="UniProtKB-KW"/>
</dbReference>
<evidence type="ECO:0000256" key="12">
    <source>
        <dbReference type="ARBA" id="ARBA00023242"/>
    </source>
</evidence>
<evidence type="ECO:0000256" key="1">
    <source>
        <dbReference type="ARBA" id="ARBA00004123"/>
    </source>
</evidence>
<feature type="region of interest" description="Disordered" evidence="16">
    <location>
        <begin position="257"/>
        <end position="332"/>
    </location>
</feature>
<feature type="compositionally biased region" description="Basic and acidic residues" evidence="16">
    <location>
        <begin position="15"/>
        <end position="30"/>
    </location>
</feature>
<dbReference type="FunFam" id="3.40.50.10810:FF:000043">
    <property type="entry name" value="Transcription termination factor 2"/>
    <property type="match status" value="1"/>
</dbReference>
<keyword evidence="7" id="KW-0347">Helicase</keyword>
<dbReference type="InterPro" id="IPR052267">
    <property type="entry name" value="N-DRC_Component"/>
</dbReference>
<dbReference type="Pfam" id="PF00004">
    <property type="entry name" value="AAA"/>
    <property type="match status" value="1"/>
</dbReference>
<evidence type="ECO:0000256" key="11">
    <source>
        <dbReference type="ARBA" id="ARBA00023163"/>
    </source>
</evidence>
<proteinExistence type="inferred from homology"/>
<evidence type="ECO:0000256" key="4">
    <source>
        <dbReference type="ARBA" id="ARBA00022553"/>
    </source>
</evidence>
<dbReference type="VEuPathDB" id="VectorBase:ADIR002003"/>
<evidence type="ECO:0000256" key="2">
    <source>
        <dbReference type="ARBA" id="ARBA00007025"/>
    </source>
</evidence>
<dbReference type="FunFam" id="1.10.8.60:FF:000174">
    <property type="entry name" value="Uncharacterized protein, isoform A"/>
    <property type="match status" value="1"/>
</dbReference>
<dbReference type="Gene3D" id="3.40.50.10810">
    <property type="entry name" value="Tandem AAA-ATPase domain"/>
    <property type="match status" value="1"/>
</dbReference>
<keyword evidence="9" id="KW-0805">Transcription regulation</keyword>
<evidence type="ECO:0000256" key="14">
    <source>
        <dbReference type="ARBA" id="ARBA00079067"/>
    </source>
</evidence>
<dbReference type="STRING" id="7168.A0A182N2Z1"/>
<feature type="region of interest" description="Disordered" evidence="16">
    <location>
        <begin position="1339"/>
        <end position="1390"/>
    </location>
</feature>
<evidence type="ECO:0000256" key="7">
    <source>
        <dbReference type="ARBA" id="ARBA00022806"/>
    </source>
</evidence>
<feature type="compositionally biased region" description="Basic and acidic residues" evidence="16">
    <location>
        <begin position="1372"/>
        <end position="1390"/>
    </location>
</feature>
<evidence type="ECO:0000256" key="13">
    <source>
        <dbReference type="ARBA" id="ARBA00070113"/>
    </source>
</evidence>
<dbReference type="PANTHER" id="PTHR14690">
    <property type="entry name" value="IQ MOTIF CONTAINING WITH AAA DOMAIN 1"/>
    <property type="match status" value="1"/>
</dbReference>
<feature type="compositionally biased region" description="Polar residues" evidence="16">
    <location>
        <begin position="176"/>
        <end position="188"/>
    </location>
</feature>
<feature type="compositionally biased region" description="Basic residues" evidence="16">
    <location>
        <begin position="1480"/>
        <end position="1500"/>
    </location>
</feature>
<evidence type="ECO:0000256" key="10">
    <source>
        <dbReference type="ARBA" id="ARBA00023125"/>
    </source>
</evidence>
<dbReference type="InterPro" id="IPR003959">
    <property type="entry name" value="ATPase_AAA_core"/>
</dbReference>
<dbReference type="SUPFAM" id="SSF52540">
    <property type="entry name" value="P-loop containing nucleoside triphosphate hydrolases"/>
    <property type="match status" value="4"/>
</dbReference>
<keyword evidence="4" id="KW-0597">Phosphoprotein</keyword>
<feature type="compositionally biased region" description="Acidic residues" evidence="16">
    <location>
        <begin position="106"/>
        <end position="116"/>
    </location>
</feature>
<dbReference type="PROSITE" id="PS50096">
    <property type="entry name" value="IQ"/>
    <property type="match status" value="1"/>
</dbReference>
<dbReference type="InterPro" id="IPR014001">
    <property type="entry name" value="Helicase_ATP-bd"/>
</dbReference>
<keyword evidence="5" id="KW-0547">Nucleotide-binding</keyword>
<dbReference type="PROSITE" id="PS51192">
    <property type="entry name" value="HELICASE_ATP_BIND_1"/>
    <property type="match status" value="1"/>
</dbReference>
<dbReference type="InterPro" id="IPR027417">
    <property type="entry name" value="P-loop_NTPase"/>
</dbReference>
<dbReference type="GO" id="GO:0005634">
    <property type="term" value="C:nucleus"/>
    <property type="evidence" value="ECO:0007669"/>
    <property type="project" value="UniProtKB-SubCell"/>
</dbReference>
<keyword evidence="12" id="KW-0539">Nucleus</keyword>
<organism evidence="18 19">
    <name type="scientific">Anopheles dirus</name>
    <dbReference type="NCBI Taxonomy" id="7168"/>
    <lineage>
        <taxon>Eukaryota</taxon>
        <taxon>Metazoa</taxon>
        <taxon>Ecdysozoa</taxon>
        <taxon>Arthropoda</taxon>
        <taxon>Hexapoda</taxon>
        <taxon>Insecta</taxon>
        <taxon>Pterygota</taxon>
        <taxon>Neoptera</taxon>
        <taxon>Endopterygota</taxon>
        <taxon>Diptera</taxon>
        <taxon>Nematocera</taxon>
        <taxon>Culicoidea</taxon>
        <taxon>Culicidae</taxon>
        <taxon>Anophelinae</taxon>
        <taxon>Anopheles</taxon>
    </lineage>
</organism>
<dbReference type="SMART" id="SM00487">
    <property type="entry name" value="DEXDc"/>
    <property type="match status" value="1"/>
</dbReference>
<accession>A0A182N2Z1</accession>
<keyword evidence="10" id="KW-0238">DNA-binding</keyword>
<keyword evidence="11" id="KW-0804">Transcription</keyword>
<keyword evidence="3" id="KW-0806">Transcription termination</keyword>
<feature type="domain" description="Helicase ATP-binding" evidence="17">
    <location>
        <begin position="518"/>
        <end position="724"/>
    </location>
</feature>
<feature type="region of interest" description="Disordered" evidence="16">
    <location>
        <begin position="1"/>
        <end position="231"/>
    </location>
</feature>
<feature type="region of interest" description="Disordered" evidence="16">
    <location>
        <begin position="554"/>
        <end position="581"/>
    </location>
</feature>
<dbReference type="GO" id="GO:0004386">
    <property type="term" value="F:helicase activity"/>
    <property type="evidence" value="ECO:0007669"/>
    <property type="project" value="UniProtKB-KW"/>
</dbReference>
<evidence type="ECO:0000313" key="19">
    <source>
        <dbReference type="Proteomes" id="UP000075884"/>
    </source>
</evidence>
<dbReference type="GO" id="GO:0003677">
    <property type="term" value="F:DNA binding"/>
    <property type="evidence" value="ECO:0007669"/>
    <property type="project" value="UniProtKB-KW"/>
</dbReference>
<dbReference type="GO" id="GO:0008094">
    <property type="term" value="F:ATP-dependent activity, acting on DNA"/>
    <property type="evidence" value="ECO:0007669"/>
    <property type="project" value="UniProtKB-ARBA"/>
</dbReference>
<comment type="subcellular location">
    <subcellularLocation>
        <location evidence="1">Nucleus</location>
    </subcellularLocation>
</comment>
<comment type="similarity">
    <text evidence="2">Belongs to the SNF2/RAD54 helicase family.</text>
</comment>
<keyword evidence="8" id="KW-0067">ATP-binding</keyword>
<dbReference type="GO" id="GO:0005737">
    <property type="term" value="C:cytoplasm"/>
    <property type="evidence" value="ECO:0007669"/>
    <property type="project" value="UniProtKB-ARBA"/>
</dbReference>
<dbReference type="Pfam" id="PF00176">
    <property type="entry name" value="SNF2-rel_dom"/>
    <property type="match status" value="1"/>
</dbReference>
<dbReference type="CDD" id="cd23767">
    <property type="entry name" value="IQCD"/>
    <property type="match status" value="1"/>
</dbReference>
<evidence type="ECO:0000256" key="8">
    <source>
        <dbReference type="ARBA" id="ARBA00022840"/>
    </source>
</evidence>
<dbReference type="InterPro" id="IPR049730">
    <property type="entry name" value="SNF2/RAD54-like_C"/>
</dbReference>
<feature type="compositionally biased region" description="Polar residues" evidence="16">
    <location>
        <begin position="46"/>
        <end position="55"/>
    </location>
</feature>
<dbReference type="GO" id="GO:0016887">
    <property type="term" value="F:ATP hydrolysis activity"/>
    <property type="evidence" value="ECO:0007669"/>
    <property type="project" value="InterPro"/>
</dbReference>
<feature type="compositionally biased region" description="Acidic residues" evidence="16">
    <location>
        <begin position="33"/>
        <end position="45"/>
    </location>
</feature>
<dbReference type="InterPro" id="IPR000330">
    <property type="entry name" value="SNF2_N"/>
</dbReference>
<dbReference type="InterPro" id="IPR001650">
    <property type="entry name" value="Helicase_C-like"/>
</dbReference>
<dbReference type="Pfam" id="PF00271">
    <property type="entry name" value="Helicase_C"/>
    <property type="match status" value="1"/>
</dbReference>
<evidence type="ECO:0000256" key="3">
    <source>
        <dbReference type="ARBA" id="ARBA00022472"/>
    </source>
</evidence>
<reference evidence="19" key="1">
    <citation type="submission" date="2013-03" db="EMBL/GenBank/DDBJ databases">
        <title>The Genome Sequence of Anopheles dirus WRAIR2.</title>
        <authorList>
            <consortium name="The Broad Institute Genomics Platform"/>
            <person name="Neafsey D.E."/>
            <person name="Walton C."/>
            <person name="Walker B."/>
            <person name="Young S.K."/>
            <person name="Zeng Q."/>
            <person name="Gargeya S."/>
            <person name="Fitzgerald M."/>
            <person name="Haas B."/>
            <person name="Abouelleil A."/>
            <person name="Allen A.W."/>
            <person name="Alvarado L."/>
            <person name="Arachchi H.M."/>
            <person name="Berlin A.M."/>
            <person name="Chapman S.B."/>
            <person name="Gainer-Dewar J."/>
            <person name="Goldberg J."/>
            <person name="Griggs A."/>
            <person name="Gujja S."/>
            <person name="Hansen M."/>
            <person name="Howarth C."/>
            <person name="Imamovic A."/>
            <person name="Ireland A."/>
            <person name="Larimer J."/>
            <person name="McCowan C."/>
            <person name="Murphy C."/>
            <person name="Pearson M."/>
            <person name="Poon T.W."/>
            <person name="Priest M."/>
            <person name="Roberts A."/>
            <person name="Saif S."/>
            <person name="Shea T."/>
            <person name="Sisk P."/>
            <person name="Sykes S."/>
            <person name="Wortman J."/>
            <person name="Nusbaum C."/>
            <person name="Birren B."/>
        </authorList>
    </citation>
    <scope>NUCLEOTIDE SEQUENCE [LARGE SCALE GENOMIC DNA]</scope>
    <source>
        <strain evidence="19">WRAIR2</strain>
    </source>
</reference>
<feature type="compositionally biased region" description="Acidic residues" evidence="16">
    <location>
        <begin position="137"/>
        <end position="155"/>
    </location>
</feature>
<reference evidence="18" key="2">
    <citation type="submission" date="2020-05" db="UniProtKB">
        <authorList>
            <consortium name="EnsemblMetazoa"/>
        </authorList>
    </citation>
    <scope>IDENTIFICATION</scope>
    <source>
        <strain evidence="18">WRAIR2</strain>
    </source>
</reference>
<dbReference type="EnsemblMetazoa" id="ADIR002003-RA">
    <property type="protein sequence ID" value="ADIR002003-PA"/>
    <property type="gene ID" value="ADIR002003"/>
</dbReference>
<evidence type="ECO:0000256" key="16">
    <source>
        <dbReference type="SAM" id="MobiDB-lite"/>
    </source>
</evidence>
<dbReference type="SMART" id="SM00490">
    <property type="entry name" value="HELICc"/>
    <property type="match status" value="1"/>
</dbReference>
<dbReference type="PANTHER" id="PTHR14690:SF0">
    <property type="entry name" value="IQ MOTIF CONTAINING WITH AAA DOMAIN 1"/>
    <property type="match status" value="1"/>
</dbReference>
<evidence type="ECO:0000256" key="15">
    <source>
        <dbReference type="ARBA" id="ARBA00082628"/>
    </source>
</evidence>
<keyword evidence="19" id="KW-1185">Reference proteome</keyword>
<feature type="compositionally biased region" description="Low complexity" evidence="16">
    <location>
        <begin position="273"/>
        <end position="294"/>
    </location>
</feature>
<evidence type="ECO:0000256" key="6">
    <source>
        <dbReference type="ARBA" id="ARBA00022801"/>
    </source>
</evidence>
<feature type="region of interest" description="Disordered" evidence="16">
    <location>
        <begin position="1479"/>
        <end position="1506"/>
    </location>
</feature>
<dbReference type="GO" id="GO:0005524">
    <property type="term" value="F:ATP binding"/>
    <property type="evidence" value="ECO:0007669"/>
    <property type="project" value="UniProtKB-KW"/>
</dbReference>
<dbReference type="Gene3D" id="1.20.5.190">
    <property type="match status" value="1"/>
</dbReference>
<evidence type="ECO:0000259" key="17">
    <source>
        <dbReference type="PROSITE" id="PS51192"/>
    </source>
</evidence>
<evidence type="ECO:0000313" key="18">
    <source>
        <dbReference type="EnsemblMetazoa" id="ADIR002003-PA"/>
    </source>
</evidence>
<feature type="compositionally biased region" description="Basic and acidic residues" evidence="16">
    <location>
        <begin position="94"/>
        <end position="104"/>
    </location>
</feature>
<protein>
    <recommendedName>
        <fullName evidence="13">Transcription termination factor 2</fullName>
    </recommendedName>
    <alternativeName>
        <fullName evidence="15">RNA polymerase II termination factor</fullName>
    </alternativeName>
    <alternativeName>
        <fullName evidence="14">Transcription release factor 2</fullName>
    </alternativeName>
</protein>
<sequence length="1926" mass="217549">MSAENLFVEDSAEEESFREQKSFAKYREAESIVIEETDSEAEMGSEENSVNETAQSSDVVSEEESMVRQMKRRQSMRMSLHPRQTDSDSEEEIEHGNDSVRGDDLLTGDDESEEEVERQAFSPINRRSILGAASSESSDDEGQQEDDSSASDEDIVAVPRKIRKKLVISDDEEPSRANSEASRQSDSFDASLPLRSYNADDAKPSNGPAVQDTKLSSTLVSDAEQETAEVDLTQGELSFAAGRNSITHKLSSTHIGHVDPHADADPLAVSTANGKSDSSNIKSDSSNSKSDSSSVRLIEKSAEILSVSSSDDEDVTFQGETQPARNPPLRPSQVNLVQPTITAFVRTNTERVSQSEYDAKVRKMADLKSQLVLIENVLRNGTKLPDKGAALVRRLADVKAQIFELAKVIEVTRATPSKGVKKVIRESFDRSEEKTQSGGDVISWDVIKKATDDIQPRHTGKQGIATFENQKLLTMDRLATLHKSIETCPSEDTLADPPKLLRIELMDHQRHALAWMLWRESQKPRGGILADDMGLGKTLSMISLILRAAELDPEGEQLGRDSASEDDENDENRHPDAVKHGWKGKGRKDFYAGGTLIVCPASLMRQWEGEITNRVKRNSLAVCVHHGTQRETKPRQLAKYDVVITTYNIVSRESKDSTRGGGGVYGVNWERVILDEAHVIRNHKSAMSEACCGLKGRCRWLLTGTPIQNKEMDVYALMKFLRCTPFNDLVHWKRWIDNKTAGGAMRLNTIMKSIMLRRTKKQLQERGALNSLPVKALELIEVALSKDEMNVYQKVLMYSKHLFAQFLHQRAEKEQAHGYTYGAGRPTFAQARAPNNAFDKVHRKLKSMHHNADDDAMEVKQHHILMLLLRLRQICCHPGLIHSMLTDDDEEELSGADGGTSFDGEVDLLGQLNKLKLNDVLAEQEAKAANGGGDVSLNLSKEFDRPEAMAKVLAKVMLRSNPVFQLDRASSKIEMVMKMLEEKIFDTDDKAIIVSQWTSMLDILGSHLSARSVAYVSLTGKVPVKFRNDIVVDFNKPSGSAKDLEKLAVNDFEYQAIEAQHDRSEIQGQVFELYLRYLVISNRLEEIYDQIVQPQKRILIRKLLDNCLGRMLELKHDLVIIDMTEFSYNDTIVEKLSLTPLSMEVNVPRYFRREREDQLNERKKFMDDILKKIGALDEEVVEEELSELEAIRIIQTHERARQGRLRAQFMKELKILKEKGKPDSSRDKSTTGLNAAMKIQKTWRGYATRRQTRRKKMEEMILIGMVPSPATSARTAIDELEDLKQFRYKQQKTFQDDYERSLVRVKEEISVKQGAAMTEDIADEIRTWFKEYQKRTGRLPDFPSEEAGGSRHLLSRQGTESEMSRSSVLSSRESKLKGGGKEKLAQKKPGELSLEEGLDKAFKPMQSSFLPEIKSGIEEYTDIWKGKDESQNLRQTYYDDMIYEEKYADVEAELRRIVDEIMRQELELLQIALERDRGGKKLKKSSKKARRSGKKGKKKKDKDLTPDRTTESLFEELVTNGIIKKYPETPIKSYVGDLSYAARSALNPSPGDVRQLIKQYCILPLGSETIRNFGPCIKSLLIAGPKGSGKTSLVHAICTETGSVLFDISPPNIVGKYPGKSGLIMLMHLISKVSRLLQPSVIYFGDAEKPFMKKIPKTDRTDPKRLKKDLPKLVKNIQPEDRIMLIGTSDCPWEADMKLMVQTYQRFVYIPRPDYGALSYAWKELLSHYSGVHRQFDTGAMAKISDGYTIGSVVRCIREVITCKRMLQLRVHPLTHLELINALSALEPVYKEEEEAFLYWWCKTPLGRRRSKQMEKDHEAMMEMENIMLLSLTAGGVGLNLVGANHLFLLDPHWNPQLEAQAQDRIYRVGQKKSVFIWKFTCRDTVEQKIQALQQHKLGIADGVLTGTVNKGSKLTIDDLKSLFGL</sequence>
<dbReference type="CDD" id="cd18793">
    <property type="entry name" value="SF2_C_SNF"/>
    <property type="match status" value="2"/>
</dbReference>
<evidence type="ECO:0000256" key="9">
    <source>
        <dbReference type="ARBA" id="ARBA00023015"/>
    </source>
</evidence>
<keyword evidence="6" id="KW-0378">Hydrolase</keyword>
<dbReference type="InterPro" id="IPR038718">
    <property type="entry name" value="SNF2-like_sf"/>
</dbReference>